<accession>A0A977PVK0</accession>
<evidence type="ECO:0000313" key="1">
    <source>
        <dbReference type="EMBL" id="UXE60238.1"/>
    </source>
</evidence>
<gene>
    <name evidence="1" type="ORF">KA717_32195</name>
</gene>
<dbReference type="Proteomes" id="UP001065613">
    <property type="component" value="Chromosome"/>
</dbReference>
<organism evidence="1">
    <name type="scientific">Woronichinia naegeliana WA131</name>
    <dbReference type="NCBI Taxonomy" id="2824559"/>
    <lineage>
        <taxon>Bacteria</taxon>
        <taxon>Bacillati</taxon>
        <taxon>Cyanobacteriota</taxon>
        <taxon>Cyanophyceae</taxon>
        <taxon>Synechococcales</taxon>
        <taxon>Coelosphaeriaceae</taxon>
        <taxon>Woronichinia</taxon>
    </lineage>
</organism>
<proteinExistence type="predicted"/>
<dbReference type="EMBL" id="CP073041">
    <property type="protein sequence ID" value="UXE60238.1"/>
    <property type="molecule type" value="Genomic_DNA"/>
</dbReference>
<dbReference type="AlphaFoldDB" id="A0A977PVK0"/>
<sequence>MSNQLPRFVVCINNTDYPASLERHKIYQVIPDRGIEADGDLRIIDESGEDYIYPASYFVMIEVPQLLAESLLQVA</sequence>
<reference evidence="1" key="1">
    <citation type="submission" date="2021-04" db="EMBL/GenBank/DDBJ databases">
        <title>Genome sequence of Woronichinia naegeliana from Washington state freshwater lake bloom.</title>
        <authorList>
            <person name="Dreher T.W."/>
        </authorList>
    </citation>
    <scope>NUCLEOTIDE SEQUENCE</scope>
    <source>
        <strain evidence="1">WA131</strain>
    </source>
</reference>
<dbReference type="KEGG" id="wna:KA717_32195"/>
<protein>
    <submittedName>
        <fullName evidence="1">Uncharacterized protein</fullName>
    </submittedName>
</protein>
<name>A0A977PVK0_9CYAN</name>